<evidence type="ECO:0000256" key="8">
    <source>
        <dbReference type="SAM" id="MobiDB-lite"/>
    </source>
</evidence>
<evidence type="ECO:0000256" key="4">
    <source>
        <dbReference type="ARBA" id="ARBA00023163"/>
    </source>
</evidence>
<dbReference type="Gene3D" id="1.10.10.60">
    <property type="entry name" value="Homeodomain-like"/>
    <property type="match status" value="1"/>
</dbReference>
<dbReference type="GO" id="GO:0000122">
    <property type="term" value="P:negative regulation of transcription by RNA polymerase II"/>
    <property type="evidence" value="ECO:0007669"/>
    <property type="project" value="TreeGrafter"/>
</dbReference>
<organism evidence="10 11">
    <name type="scientific">Acrobeloides nanus</name>
    <dbReference type="NCBI Taxonomy" id="290746"/>
    <lineage>
        <taxon>Eukaryota</taxon>
        <taxon>Metazoa</taxon>
        <taxon>Ecdysozoa</taxon>
        <taxon>Nematoda</taxon>
        <taxon>Chromadorea</taxon>
        <taxon>Rhabditida</taxon>
        <taxon>Tylenchina</taxon>
        <taxon>Cephalobomorpha</taxon>
        <taxon>Cephaloboidea</taxon>
        <taxon>Cephalobidae</taxon>
        <taxon>Acrobeloides</taxon>
    </lineage>
</organism>
<dbReference type="Pfam" id="PF16282">
    <property type="entry name" value="SANT_DAMP1_like"/>
    <property type="match status" value="1"/>
</dbReference>
<dbReference type="Pfam" id="PF05499">
    <property type="entry name" value="DMAP1"/>
    <property type="match status" value="1"/>
</dbReference>
<feature type="coiled-coil region" evidence="7">
    <location>
        <begin position="214"/>
        <end position="261"/>
    </location>
</feature>
<dbReference type="PANTHER" id="PTHR12855:SF10">
    <property type="entry name" value="DNA METHYLTRANSFERASE 1-ASSOCIATED PROTEIN 1"/>
    <property type="match status" value="1"/>
</dbReference>
<feature type="coiled-coil region" evidence="7">
    <location>
        <begin position="375"/>
        <end position="402"/>
    </location>
</feature>
<dbReference type="GO" id="GO:0035267">
    <property type="term" value="C:NuA4 histone acetyltransferase complex"/>
    <property type="evidence" value="ECO:0007669"/>
    <property type="project" value="InterPro"/>
</dbReference>
<sequence>MRDIMGLSQAPKEGETPLSKTSKKSFIKKGETFKRPQGMHRELFNLLVNQGKEMSKSMEQSIVPSDTKTGYRNVKAQIGFRRSRKWQYKPFLNEARNDGLQLKHWEREDRKPTEPYPFARFNKVLPIPKFSDAEYERFIRDPKWSKSETEHLFDLCERFDLRWPVIMDRFDFKTFKSTKTMEDLKERYYDVVNELNAARGNNVEPLSYDVEHEKRRKEQLCKLWNRTKEQIKEEEDLKLAMKKIETKRREREKKVSDLKRILQAADRASNSPSPGGLSPGGSSHKRRGMFKKTGAPGAAQLMTPTEASHGIRFHEFRSSGPHLRSQEIRLPSNVGQKKMKNIDIVVERLKLDVFPHAHEEIVKSYNEFRSDVVVLLELKTALQAAESELEVLRNRMQNELGRTFDIEPRFQVKDNEIGDRPKTRGKGAPTSRRRITQMLEIIPGGLPTTRKRKATERASPAPELKRSSRSTHS</sequence>
<dbReference type="FunFam" id="1.10.10.60:FF:000087">
    <property type="entry name" value="DNA methyltransferase 1-associated protein 1"/>
    <property type="match status" value="1"/>
</dbReference>
<evidence type="ECO:0000256" key="6">
    <source>
        <dbReference type="ARBA" id="ARBA00067416"/>
    </source>
</evidence>
<dbReference type="GO" id="GO:0003714">
    <property type="term" value="F:transcription corepressor activity"/>
    <property type="evidence" value="ECO:0007669"/>
    <property type="project" value="TreeGrafter"/>
</dbReference>
<keyword evidence="7" id="KW-0175">Coiled coil</keyword>
<evidence type="ECO:0000256" key="1">
    <source>
        <dbReference type="ARBA" id="ARBA00004123"/>
    </source>
</evidence>
<reference evidence="11" key="1">
    <citation type="submission" date="2022-11" db="UniProtKB">
        <authorList>
            <consortium name="WormBaseParasite"/>
        </authorList>
    </citation>
    <scope>IDENTIFICATION</scope>
</reference>
<protein>
    <recommendedName>
        <fullName evidence="6">DNA methyltransferase 1-associated protein 1</fullName>
    </recommendedName>
</protein>
<evidence type="ECO:0000256" key="7">
    <source>
        <dbReference type="SAM" id="Coils"/>
    </source>
</evidence>
<keyword evidence="5" id="KW-0539">Nucleus</keyword>
<keyword evidence="10" id="KW-1185">Reference proteome</keyword>
<feature type="compositionally biased region" description="Low complexity" evidence="8">
    <location>
        <begin position="269"/>
        <end position="282"/>
    </location>
</feature>
<dbReference type="InterPro" id="IPR027109">
    <property type="entry name" value="Swc4/Dmap1"/>
</dbReference>
<dbReference type="WBParaSite" id="ACRNAN_Path_1212.g4704.t1">
    <property type="protein sequence ID" value="ACRNAN_Path_1212.g4704.t1"/>
    <property type="gene ID" value="ACRNAN_Path_1212.g4704"/>
</dbReference>
<dbReference type="InterPro" id="IPR001005">
    <property type="entry name" value="SANT/Myb"/>
</dbReference>
<dbReference type="AlphaFoldDB" id="A0A914BX92"/>
<proteinExistence type="predicted"/>
<evidence type="ECO:0000256" key="3">
    <source>
        <dbReference type="ARBA" id="ARBA00023015"/>
    </source>
</evidence>
<evidence type="ECO:0000313" key="11">
    <source>
        <dbReference type="WBParaSite" id="ACRNAN_Path_1212.g4704.t1"/>
    </source>
</evidence>
<keyword evidence="2" id="KW-0156">Chromatin regulator</keyword>
<dbReference type="PANTHER" id="PTHR12855">
    <property type="entry name" value="DNA METHYLTRANSFERASE 1-ASSOCIATED PROTEIN 1 FAMILY MEMBER"/>
    <property type="match status" value="1"/>
</dbReference>
<feature type="domain" description="Myb-like" evidence="9">
    <location>
        <begin position="140"/>
        <end position="194"/>
    </location>
</feature>
<feature type="compositionally biased region" description="Basic and acidic residues" evidence="8">
    <location>
        <begin position="413"/>
        <end position="422"/>
    </location>
</feature>
<evidence type="ECO:0000259" key="9">
    <source>
        <dbReference type="SMART" id="SM00717"/>
    </source>
</evidence>
<evidence type="ECO:0000256" key="2">
    <source>
        <dbReference type="ARBA" id="ARBA00022853"/>
    </source>
</evidence>
<name>A0A914BX92_9BILA</name>
<evidence type="ECO:0000256" key="5">
    <source>
        <dbReference type="ARBA" id="ARBA00023242"/>
    </source>
</evidence>
<dbReference type="GO" id="GO:0006338">
    <property type="term" value="P:chromatin remodeling"/>
    <property type="evidence" value="ECO:0007669"/>
    <property type="project" value="InterPro"/>
</dbReference>
<dbReference type="InterPro" id="IPR008468">
    <property type="entry name" value="DMAP1"/>
</dbReference>
<feature type="compositionally biased region" description="Basic and acidic residues" evidence="8">
    <location>
        <begin position="28"/>
        <end position="38"/>
    </location>
</feature>
<keyword evidence="3" id="KW-0805">Transcription regulation</keyword>
<dbReference type="InterPro" id="IPR032563">
    <property type="entry name" value="DAMP1_SANT-like"/>
</dbReference>
<keyword evidence="4" id="KW-0804">Transcription</keyword>
<evidence type="ECO:0000313" key="10">
    <source>
        <dbReference type="Proteomes" id="UP000887540"/>
    </source>
</evidence>
<accession>A0A914BX92</accession>
<dbReference type="Proteomes" id="UP000887540">
    <property type="component" value="Unplaced"/>
</dbReference>
<feature type="region of interest" description="Disordered" evidence="8">
    <location>
        <begin position="1"/>
        <end position="38"/>
    </location>
</feature>
<dbReference type="GO" id="GO:0000812">
    <property type="term" value="C:Swr1 complex"/>
    <property type="evidence" value="ECO:0007669"/>
    <property type="project" value="TreeGrafter"/>
</dbReference>
<dbReference type="GO" id="GO:0006281">
    <property type="term" value="P:DNA repair"/>
    <property type="evidence" value="ECO:0007669"/>
    <property type="project" value="InterPro"/>
</dbReference>
<comment type="subcellular location">
    <subcellularLocation>
        <location evidence="1">Nucleus</location>
    </subcellularLocation>
</comment>
<dbReference type="SMART" id="SM00717">
    <property type="entry name" value="SANT"/>
    <property type="match status" value="1"/>
</dbReference>
<feature type="region of interest" description="Disordered" evidence="8">
    <location>
        <begin position="413"/>
        <end position="473"/>
    </location>
</feature>
<feature type="region of interest" description="Disordered" evidence="8">
    <location>
        <begin position="264"/>
        <end position="299"/>
    </location>
</feature>